<dbReference type="PANTHER" id="PTHR30222:SF18">
    <property type="entry name" value="BIFUNCTIONAL POLYHYDROXYBUTYRATE SYNTHASE _ ABC TRANSPORTER PERIPLASMIC BINDING PROTEIN-RELATED"/>
    <property type="match status" value="1"/>
</dbReference>
<dbReference type="STRING" id="1931241.BVH74_05005"/>
<evidence type="ECO:0000256" key="5">
    <source>
        <dbReference type="PIRNR" id="PIRNR019574"/>
    </source>
</evidence>
<dbReference type="Gene3D" id="3.40.190.10">
    <property type="entry name" value="Periplasmic binding protein-like II"/>
    <property type="match status" value="2"/>
</dbReference>
<evidence type="ECO:0000313" key="8">
    <source>
        <dbReference type="EMBL" id="AQZ94151.1"/>
    </source>
</evidence>
<dbReference type="PANTHER" id="PTHR30222">
    <property type="entry name" value="SPERMIDINE/PUTRESCINE-BINDING PERIPLASMIC PROTEIN"/>
    <property type="match status" value="1"/>
</dbReference>
<comment type="function">
    <text evidence="5">Required for the activity of the bacterial periplasmic transport system of putrescine.</text>
</comment>
<dbReference type="InterPro" id="IPR001188">
    <property type="entry name" value="Sperm_putr-bd"/>
</dbReference>
<name>A0A1V0B2N9_9GAMM</name>
<proteinExistence type="inferred from homology"/>
<dbReference type="InterPro" id="IPR006059">
    <property type="entry name" value="SBP"/>
</dbReference>
<evidence type="ECO:0000256" key="2">
    <source>
        <dbReference type="ARBA" id="ARBA00022448"/>
    </source>
</evidence>
<evidence type="ECO:0000256" key="1">
    <source>
        <dbReference type="ARBA" id="ARBA00004418"/>
    </source>
</evidence>
<accession>A0A1V0B2N9</accession>
<comment type="subcellular location">
    <subcellularLocation>
        <location evidence="1 5">Periplasm</location>
    </subcellularLocation>
</comment>
<reference evidence="8 9" key="1">
    <citation type="submission" date="2017-03" db="EMBL/GenBank/DDBJ databases">
        <title>Complete genome sequence of the novel DNRA strain Pseudomonas sp. S-6-2 isolated from Chinese polluted river sediment. Journal of Biotechnology.</title>
        <authorList>
            <person name="Li J."/>
            <person name="Xiang F."/>
            <person name="Wang L."/>
            <person name="Xi L."/>
            <person name="Liu J."/>
        </authorList>
    </citation>
    <scope>NUCLEOTIDE SEQUENCE [LARGE SCALE GENOMIC DNA]</scope>
    <source>
        <strain evidence="8 9">S-6-2</strain>
    </source>
</reference>
<feature type="binding site" evidence="6">
    <location>
        <position position="29"/>
    </location>
    <ligand>
        <name>spermidine</name>
        <dbReference type="ChEBI" id="CHEBI:57834"/>
    </ligand>
</feature>
<organism evidence="8 9">
    <name type="scientific">Halopseudomonas phragmitis</name>
    <dbReference type="NCBI Taxonomy" id="1931241"/>
    <lineage>
        <taxon>Bacteria</taxon>
        <taxon>Pseudomonadati</taxon>
        <taxon>Pseudomonadota</taxon>
        <taxon>Gammaproteobacteria</taxon>
        <taxon>Pseudomonadales</taxon>
        <taxon>Pseudomonadaceae</taxon>
        <taxon>Halopseudomonas</taxon>
    </lineage>
</organism>
<dbReference type="PIRSF" id="PIRSF019574">
    <property type="entry name" value="Periplasmic_polyamine_BP"/>
    <property type="match status" value="1"/>
</dbReference>
<evidence type="ECO:0000256" key="7">
    <source>
        <dbReference type="SAM" id="SignalP"/>
    </source>
</evidence>
<dbReference type="RefSeq" id="WP_080049006.1">
    <property type="nucleotide sequence ID" value="NZ_CP020100.1"/>
</dbReference>
<dbReference type="KEGG" id="ppha:BVH74_05005"/>
<evidence type="ECO:0000256" key="3">
    <source>
        <dbReference type="ARBA" id="ARBA00022729"/>
    </source>
</evidence>
<keyword evidence="9" id="KW-1185">Reference proteome</keyword>
<sequence length="358" mass="39542">MRLLCCVWLLCCSLPLAASQQLNLFNWPEYLPPEAIQRFQEQTGIEVRYDTFDSPEVLESTLLAGASGYDLVFPSTTVLAKAIQAGALQQIDGSRYQYAAELDPELMQFLAVADPNNRYAMPYTWGTIGLGINRQAVERRLGQIPLNSLDLLFKPEYVSRLKDCGVSILDSPQEVIAIALNYLGHDPYASYPPALRQVAELLAGVQPNLRYVGSAQHIDDLASGEICLALTFNGDAGLAAARAAELGQPFEVVYRIPREGSVVWFDSMAIPVDAPNPEAAHRLIDFMLQPEVLAEVTNELFFANASLAAGPLVDPQIVADPDIYPTEAVRARLFVERQLGVADQRQRTRLWSRVIAQH</sequence>
<dbReference type="Proteomes" id="UP000243488">
    <property type="component" value="Chromosome"/>
</dbReference>
<evidence type="ECO:0000256" key="4">
    <source>
        <dbReference type="ARBA" id="ARBA00022764"/>
    </source>
</evidence>
<feature type="signal peptide" evidence="7">
    <location>
        <begin position="1"/>
        <end position="17"/>
    </location>
</feature>
<dbReference type="PRINTS" id="PR00909">
    <property type="entry name" value="SPERMDNBNDNG"/>
</dbReference>
<dbReference type="AlphaFoldDB" id="A0A1V0B2N9"/>
<dbReference type="EMBL" id="CP020100">
    <property type="protein sequence ID" value="AQZ94151.1"/>
    <property type="molecule type" value="Genomic_DNA"/>
</dbReference>
<keyword evidence="2 5" id="KW-0813">Transport</keyword>
<dbReference type="GO" id="GO:0042597">
    <property type="term" value="C:periplasmic space"/>
    <property type="evidence" value="ECO:0007669"/>
    <property type="project" value="UniProtKB-SubCell"/>
</dbReference>
<dbReference type="SUPFAM" id="SSF53850">
    <property type="entry name" value="Periplasmic binding protein-like II"/>
    <property type="match status" value="1"/>
</dbReference>
<protein>
    <recommendedName>
        <fullName evidence="5">Putrescine-binding periplasmic protein</fullName>
    </recommendedName>
</protein>
<feature type="chain" id="PRO_5012052830" description="Putrescine-binding periplasmic protein" evidence="7">
    <location>
        <begin position="18"/>
        <end position="358"/>
    </location>
</feature>
<dbReference type="GO" id="GO:0015846">
    <property type="term" value="P:polyamine transport"/>
    <property type="evidence" value="ECO:0007669"/>
    <property type="project" value="InterPro"/>
</dbReference>
<dbReference type="GO" id="GO:0019808">
    <property type="term" value="F:polyamine binding"/>
    <property type="evidence" value="ECO:0007669"/>
    <property type="project" value="InterPro"/>
</dbReference>
<keyword evidence="3 7" id="KW-0732">Signal</keyword>
<keyword evidence="4 5" id="KW-0574">Periplasm</keyword>
<gene>
    <name evidence="8" type="ORF">BVH74_05005</name>
</gene>
<evidence type="ECO:0000256" key="6">
    <source>
        <dbReference type="PIRSR" id="PIRSR019574-1"/>
    </source>
</evidence>
<evidence type="ECO:0000313" key="9">
    <source>
        <dbReference type="Proteomes" id="UP000243488"/>
    </source>
</evidence>
<comment type="similarity">
    <text evidence="5">Belongs to the bacterial solute-binding protein PotD/PotF family.</text>
</comment>
<dbReference type="Pfam" id="PF13416">
    <property type="entry name" value="SBP_bac_8"/>
    <property type="match status" value="1"/>
</dbReference>